<dbReference type="InterPro" id="IPR051405">
    <property type="entry name" value="phD/YefM_antitoxin"/>
</dbReference>
<gene>
    <name evidence="3" type="ORF">MELA_00768</name>
</gene>
<dbReference type="AlphaFoldDB" id="A0A564ZHK3"/>
<comment type="function">
    <text evidence="2">Antitoxin component of a type II toxin-antitoxin (TA) system.</text>
</comment>
<dbReference type="Pfam" id="PF02604">
    <property type="entry name" value="PhdYeFM_antitox"/>
    <property type="match status" value="1"/>
</dbReference>
<evidence type="ECO:0000256" key="2">
    <source>
        <dbReference type="RuleBase" id="RU362080"/>
    </source>
</evidence>
<proteinExistence type="inferred from homology"/>
<dbReference type="PANTHER" id="PTHR33713">
    <property type="entry name" value="ANTITOXIN YAFN-RELATED"/>
    <property type="match status" value="1"/>
</dbReference>
<sequence length="90" mass="10041">MKDIDRFIPVSEAKTRLLDLVRDLQAKDDIIAITKNGVPAAVLLSAEKFEGFLETIDILSDEKAMASLRRSRREARAGKWIGHEKVFGSA</sequence>
<dbReference type="NCBIfam" id="TIGR01552">
    <property type="entry name" value="phd_fam"/>
    <property type="match status" value="1"/>
</dbReference>
<dbReference type="InterPro" id="IPR006442">
    <property type="entry name" value="Antitoxin_Phd/YefM"/>
</dbReference>
<evidence type="ECO:0000313" key="4">
    <source>
        <dbReference type="Proteomes" id="UP000334340"/>
    </source>
</evidence>
<name>A0A564ZHK3_9BACT</name>
<accession>A0A564ZHK3</accession>
<dbReference type="Proteomes" id="UP000334340">
    <property type="component" value="Unassembled WGS sequence"/>
</dbReference>
<organism evidence="3 4">
    <name type="scientific">Candidatus Methylomirabilis lanthanidiphila</name>
    <dbReference type="NCBI Taxonomy" id="2211376"/>
    <lineage>
        <taxon>Bacteria</taxon>
        <taxon>Candidatus Methylomirabilota</taxon>
        <taxon>Candidatus Methylomirabilia</taxon>
        <taxon>Candidatus Methylomirabilales</taxon>
        <taxon>Candidatus Methylomirabilaceae</taxon>
        <taxon>Candidatus Methylomirabilis</taxon>
    </lineage>
</organism>
<dbReference type="SUPFAM" id="SSF143120">
    <property type="entry name" value="YefM-like"/>
    <property type="match status" value="1"/>
</dbReference>
<comment type="similarity">
    <text evidence="1 2">Belongs to the phD/YefM antitoxin family.</text>
</comment>
<reference evidence="3 4" key="1">
    <citation type="submission" date="2019-07" db="EMBL/GenBank/DDBJ databases">
        <authorList>
            <person name="Cremers G."/>
        </authorList>
    </citation>
    <scope>NUCLEOTIDE SEQUENCE [LARGE SCALE GENOMIC DNA]</scope>
</reference>
<evidence type="ECO:0000313" key="3">
    <source>
        <dbReference type="EMBL" id="VUZ84397.1"/>
    </source>
</evidence>
<keyword evidence="4" id="KW-1185">Reference proteome</keyword>
<dbReference type="EMBL" id="CABIKM010000011">
    <property type="protein sequence ID" value="VUZ84397.1"/>
    <property type="molecule type" value="Genomic_DNA"/>
</dbReference>
<dbReference type="Gene3D" id="3.40.1620.10">
    <property type="entry name" value="YefM-like domain"/>
    <property type="match status" value="1"/>
</dbReference>
<protein>
    <recommendedName>
        <fullName evidence="2">Antitoxin</fullName>
    </recommendedName>
</protein>
<evidence type="ECO:0000256" key="1">
    <source>
        <dbReference type="ARBA" id="ARBA00009981"/>
    </source>
</evidence>
<dbReference type="InterPro" id="IPR036165">
    <property type="entry name" value="YefM-like_sf"/>
</dbReference>
<dbReference type="PANTHER" id="PTHR33713:SF10">
    <property type="entry name" value="ANTITOXIN YAFN"/>
    <property type="match status" value="1"/>
</dbReference>